<dbReference type="GO" id="GO:0004657">
    <property type="term" value="F:proline dehydrogenase activity"/>
    <property type="evidence" value="ECO:0007669"/>
    <property type="project" value="UniProtKB-EC"/>
</dbReference>
<evidence type="ECO:0000256" key="3">
    <source>
        <dbReference type="ARBA" id="ARBA00023002"/>
    </source>
</evidence>
<dbReference type="AlphaFoldDB" id="A0AAV0QTZ0"/>
<comment type="function">
    <text evidence="5">Converts proline to delta-1-pyrroline-5-carboxylate.</text>
</comment>
<dbReference type="GO" id="GO:0071949">
    <property type="term" value="F:FAD binding"/>
    <property type="evidence" value="ECO:0007669"/>
    <property type="project" value="TreeGrafter"/>
</dbReference>
<comment type="caution">
    <text evidence="8">The sequence shown here is derived from an EMBL/GenBank/DDBJ whole genome shotgun (WGS) entry which is preliminary data.</text>
</comment>
<comment type="cofactor">
    <cofactor evidence="5">
        <name>FAD</name>
        <dbReference type="ChEBI" id="CHEBI:57692"/>
    </cofactor>
</comment>
<evidence type="ECO:0000256" key="4">
    <source>
        <dbReference type="ARBA" id="ARBA00023062"/>
    </source>
</evidence>
<comment type="similarity">
    <text evidence="1 5">Belongs to the proline oxidase family.</text>
</comment>
<evidence type="ECO:0000256" key="6">
    <source>
        <dbReference type="SAM" id="MobiDB-lite"/>
    </source>
</evidence>
<dbReference type="PANTHER" id="PTHR13914">
    <property type="entry name" value="PROLINE OXIDASE"/>
    <property type="match status" value="1"/>
</dbReference>
<dbReference type="Gene3D" id="3.20.20.220">
    <property type="match status" value="1"/>
</dbReference>
<feature type="domain" description="Proline dehydrogenase" evidence="7">
    <location>
        <begin position="146"/>
        <end position="486"/>
    </location>
</feature>
<dbReference type="Proteomes" id="UP001154282">
    <property type="component" value="Unassembled WGS sequence"/>
</dbReference>
<dbReference type="Pfam" id="PF01619">
    <property type="entry name" value="Pro_dh"/>
    <property type="match status" value="1"/>
</dbReference>
<dbReference type="InterPro" id="IPR002872">
    <property type="entry name" value="Proline_DH_dom"/>
</dbReference>
<comment type="catalytic activity">
    <reaction evidence="5">
        <text>L-proline + a quinone = (S)-1-pyrroline-5-carboxylate + a quinol + H(+)</text>
        <dbReference type="Rhea" id="RHEA:23784"/>
        <dbReference type="ChEBI" id="CHEBI:15378"/>
        <dbReference type="ChEBI" id="CHEBI:17388"/>
        <dbReference type="ChEBI" id="CHEBI:24646"/>
        <dbReference type="ChEBI" id="CHEBI:60039"/>
        <dbReference type="ChEBI" id="CHEBI:132124"/>
        <dbReference type="EC" id="1.5.5.2"/>
    </reaction>
</comment>
<evidence type="ECO:0000256" key="1">
    <source>
        <dbReference type="ARBA" id="ARBA00005869"/>
    </source>
</evidence>
<evidence type="ECO:0000313" key="9">
    <source>
        <dbReference type="Proteomes" id="UP001154282"/>
    </source>
</evidence>
<dbReference type="SUPFAM" id="SSF51730">
    <property type="entry name" value="FAD-linked oxidoreductase"/>
    <property type="match status" value="1"/>
</dbReference>
<evidence type="ECO:0000313" key="8">
    <source>
        <dbReference type="EMBL" id="CAI0547747.1"/>
    </source>
</evidence>
<keyword evidence="5" id="KW-0274">FAD</keyword>
<keyword evidence="4 5" id="KW-0642">Proline metabolism</keyword>
<keyword evidence="9" id="KW-1185">Reference proteome</keyword>
<dbReference type="GO" id="GO:0010133">
    <property type="term" value="P:L-proline catabolic process to L-glutamate"/>
    <property type="evidence" value="ECO:0007669"/>
    <property type="project" value="TreeGrafter"/>
</dbReference>
<reference evidence="8" key="1">
    <citation type="submission" date="2022-08" db="EMBL/GenBank/DDBJ databases">
        <authorList>
            <person name="Gutierrez-Valencia J."/>
        </authorList>
    </citation>
    <scope>NUCLEOTIDE SEQUENCE</scope>
</reference>
<organism evidence="8 9">
    <name type="scientific">Linum tenue</name>
    <dbReference type="NCBI Taxonomy" id="586396"/>
    <lineage>
        <taxon>Eukaryota</taxon>
        <taxon>Viridiplantae</taxon>
        <taxon>Streptophyta</taxon>
        <taxon>Embryophyta</taxon>
        <taxon>Tracheophyta</taxon>
        <taxon>Spermatophyta</taxon>
        <taxon>Magnoliopsida</taxon>
        <taxon>eudicotyledons</taxon>
        <taxon>Gunneridae</taxon>
        <taxon>Pentapetalae</taxon>
        <taxon>rosids</taxon>
        <taxon>fabids</taxon>
        <taxon>Malpighiales</taxon>
        <taxon>Linaceae</taxon>
        <taxon>Linum</taxon>
    </lineage>
</organism>
<evidence type="ECO:0000259" key="7">
    <source>
        <dbReference type="Pfam" id="PF01619"/>
    </source>
</evidence>
<gene>
    <name evidence="8" type="ORF">LITE_LOCUS44494</name>
</gene>
<feature type="compositionally biased region" description="Low complexity" evidence="6">
    <location>
        <begin position="25"/>
        <end position="36"/>
    </location>
</feature>
<dbReference type="GO" id="GO:0005739">
    <property type="term" value="C:mitochondrion"/>
    <property type="evidence" value="ECO:0007669"/>
    <property type="project" value="TreeGrafter"/>
</dbReference>
<keyword evidence="5" id="KW-0285">Flavoprotein</keyword>
<protein>
    <recommendedName>
        <fullName evidence="2 5">Proline dehydrogenase</fullName>
        <ecNumber evidence="2 5">1.5.5.2</ecNumber>
    </recommendedName>
</protein>
<evidence type="ECO:0000256" key="2">
    <source>
        <dbReference type="ARBA" id="ARBA00012695"/>
    </source>
</evidence>
<proteinExistence type="inferred from homology"/>
<dbReference type="EC" id="1.5.5.2" evidence="2 5"/>
<feature type="region of interest" description="Disordered" evidence="6">
    <location>
        <begin position="25"/>
        <end position="63"/>
    </location>
</feature>
<evidence type="ECO:0000256" key="5">
    <source>
        <dbReference type="RuleBase" id="RU364054"/>
    </source>
</evidence>
<name>A0AAV0QTZ0_9ROSI</name>
<dbReference type="InterPro" id="IPR015659">
    <property type="entry name" value="Proline_oxidase"/>
</dbReference>
<dbReference type="EMBL" id="CAMGYJ010000010">
    <property type="protein sequence ID" value="CAI0547747.1"/>
    <property type="molecule type" value="Genomic_DNA"/>
</dbReference>
<dbReference type="InterPro" id="IPR029041">
    <property type="entry name" value="FAD-linked_oxidoreductase-like"/>
</dbReference>
<dbReference type="PANTHER" id="PTHR13914:SF0">
    <property type="entry name" value="PROLINE DEHYDROGENASE 1, MITOCHONDRIAL"/>
    <property type="match status" value="1"/>
</dbReference>
<accession>A0AAV0QTZ0</accession>
<keyword evidence="3 5" id="KW-0560">Oxidoreductase</keyword>
<sequence length="514" mass="56373">MATAATTKAGRRPTLLLLRHLTSSPSSLSAAPPLTLGHALPEPDPDFSHPHHHHAPATTTTTPHASLALQLDDHRQLFGSVPASKLLHASLVLQVAASEHLVDLGTRAMTSRLMDVEPFRRMVYGVVRRTFYEHFCAGETPSAARERVREVNRAGLRAMLDFAVEYTADNDACDRNLEGFLDTVDCAVSLPPSSVSFVVVKITAITPLSLLQRISDLLRWQQVAKPSSSFHLPWHNPETSIPIFSKSTPLYHTSTQPPHLTPQELQDLHLARTRLHKLCLRCSQSGLPLTVDAEDTNLQPAIDFFTYTAAIEHNTSHTPVVYNTIQAYLKDAKERLVLATRAADEMGIAMGIKLVRGAYMSSERKLASELGVESPVHDTIGETHACYDDCAGYMIDRVGSGSDGLVLASHNAESGTLAARKAREIGVGKGKGRVEFAQLYGMAESLSMGLKDAGFRVSKYMPFGPIEVVMPYLIRRAEENRGMLSTSAIDRELMRKELKRRVKAAVFGTSKGQE</sequence>